<name>A0A0A7KN56_9DEIO</name>
<sequence>MPYINVRLTRKDITTDQKAQIVREITATMQSVLGKRPESVHVVIDEVDPENWGYAGELTSVHRQRQG</sequence>
<dbReference type="InterPro" id="IPR018191">
    <property type="entry name" value="4-OT"/>
</dbReference>
<proteinExistence type="inferred from homology"/>
<dbReference type="PANTHER" id="PTHR35530">
    <property type="entry name" value="TAUTOMERASE-RELATED"/>
    <property type="match status" value="1"/>
</dbReference>
<evidence type="ECO:0000256" key="2">
    <source>
        <dbReference type="ARBA" id="ARBA00023235"/>
    </source>
</evidence>
<dbReference type="GO" id="GO:0016853">
    <property type="term" value="F:isomerase activity"/>
    <property type="evidence" value="ECO:0007669"/>
    <property type="project" value="UniProtKB-UniRule"/>
</dbReference>
<dbReference type="HOGENOM" id="CLU_148073_1_2_0"/>
<dbReference type="EC" id="5.3.2.-" evidence="4"/>
<evidence type="ECO:0000256" key="4">
    <source>
        <dbReference type="RuleBase" id="RU362032"/>
    </source>
</evidence>
<protein>
    <recommendedName>
        <fullName evidence="4">Tautomerase</fullName>
        <ecNumber evidence="4">5.3.2.-</ecNumber>
    </recommendedName>
</protein>
<reference evidence="7" key="1">
    <citation type="submission" date="2014-11" db="EMBL/GenBank/DDBJ databases">
        <title>Hymenobacter sp. DG25B genome submission.</title>
        <authorList>
            <person name="Jung H.-Y."/>
            <person name="Kim M.K."/>
            <person name="Srinivasan S."/>
            <person name="Lim S."/>
        </authorList>
    </citation>
    <scope>NUCLEOTIDE SEQUENCE [LARGE SCALE GENOMIC DNA]</scope>
    <source>
        <strain evidence="7">DY59</strain>
    </source>
</reference>
<dbReference type="NCBIfam" id="TIGR00013">
    <property type="entry name" value="taut"/>
    <property type="match status" value="1"/>
</dbReference>
<dbReference type="PANTHER" id="PTHR35530:SF1">
    <property type="entry name" value="2-HYDROXYMUCONATE TAUTOMERASE"/>
    <property type="match status" value="1"/>
</dbReference>
<dbReference type="Proteomes" id="UP000030634">
    <property type="component" value="Chromosome"/>
</dbReference>
<dbReference type="EMBL" id="CP010028">
    <property type="protein sequence ID" value="AIZ46093.1"/>
    <property type="molecule type" value="Genomic_DNA"/>
</dbReference>
<dbReference type="Gene3D" id="3.30.429.10">
    <property type="entry name" value="Macrophage Migration Inhibitory Factor"/>
    <property type="match status" value="1"/>
</dbReference>
<evidence type="ECO:0000313" key="6">
    <source>
        <dbReference type="EMBL" id="AIZ46093.1"/>
    </source>
</evidence>
<feature type="active site" description="Proton acceptor; via imino nitrogen" evidence="3">
    <location>
        <position position="2"/>
    </location>
</feature>
<gene>
    <name evidence="6" type="ORF">QR90_14965</name>
</gene>
<evidence type="ECO:0000313" key="7">
    <source>
        <dbReference type="Proteomes" id="UP000030634"/>
    </source>
</evidence>
<dbReference type="Pfam" id="PF01361">
    <property type="entry name" value="Tautomerase"/>
    <property type="match status" value="1"/>
</dbReference>
<dbReference type="AlphaFoldDB" id="A0A0A7KN56"/>
<organism evidence="6 7">
    <name type="scientific">Deinococcus radiopugnans</name>
    <dbReference type="NCBI Taxonomy" id="57497"/>
    <lineage>
        <taxon>Bacteria</taxon>
        <taxon>Thermotogati</taxon>
        <taxon>Deinococcota</taxon>
        <taxon>Deinococci</taxon>
        <taxon>Deinococcales</taxon>
        <taxon>Deinococcaceae</taxon>
        <taxon>Deinococcus</taxon>
    </lineage>
</organism>
<dbReference type="InterPro" id="IPR004370">
    <property type="entry name" value="4-OT-like_dom"/>
</dbReference>
<evidence type="ECO:0000256" key="3">
    <source>
        <dbReference type="PIRSR" id="PIRSR618191-1"/>
    </source>
</evidence>
<evidence type="ECO:0000256" key="1">
    <source>
        <dbReference type="ARBA" id="ARBA00006723"/>
    </source>
</evidence>
<dbReference type="KEGG" id="dsw:QR90_14965"/>
<dbReference type="RefSeq" id="WP_039685754.1">
    <property type="nucleotide sequence ID" value="NZ_CP010028.1"/>
</dbReference>
<evidence type="ECO:0000259" key="5">
    <source>
        <dbReference type="Pfam" id="PF01361"/>
    </source>
</evidence>
<dbReference type="SUPFAM" id="SSF55331">
    <property type="entry name" value="Tautomerase/MIF"/>
    <property type="match status" value="1"/>
</dbReference>
<keyword evidence="2 4" id="KW-0413">Isomerase</keyword>
<feature type="domain" description="4-oxalocrotonate tautomerase-like" evidence="5">
    <location>
        <begin position="2"/>
        <end position="59"/>
    </location>
</feature>
<accession>A0A0A7KN56</accession>
<dbReference type="STRING" id="1182571.QR90_14965"/>
<comment type="similarity">
    <text evidence="1 4">Belongs to the 4-oxalocrotonate tautomerase family.</text>
</comment>
<dbReference type="InterPro" id="IPR014347">
    <property type="entry name" value="Tautomerase/MIF_sf"/>
</dbReference>